<dbReference type="EMBL" id="PVNH01000004">
    <property type="protein sequence ID" value="PRX48734.1"/>
    <property type="molecule type" value="Genomic_DNA"/>
</dbReference>
<comment type="caution">
    <text evidence="1">The sequence shown here is derived from an EMBL/GenBank/DDBJ whole genome shotgun (WGS) entry which is preliminary data.</text>
</comment>
<dbReference type="Proteomes" id="UP000238362">
    <property type="component" value="Unassembled WGS sequence"/>
</dbReference>
<protein>
    <submittedName>
        <fullName evidence="1">Uncharacterized protein</fullName>
    </submittedName>
</protein>
<name>A0A2T0LXI2_9PSEU</name>
<evidence type="ECO:0000313" key="1">
    <source>
        <dbReference type="EMBL" id="PRX48734.1"/>
    </source>
</evidence>
<gene>
    <name evidence="1" type="ORF">B0I33_104552</name>
</gene>
<evidence type="ECO:0000313" key="2">
    <source>
        <dbReference type="Proteomes" id="UP000238362"/>
    </source>
</evidence>
<dbReference type="AlphaFoldDB" id="A0A2T0LXI2"/>
<organism evidence="1 2">
    <name type="scientific">Prauserella shujinwangii</name>
    <dbReference type="NCBI Taxonomy" id="1453103"/>
    <lineage>
        <taxon>Bacteria</taxon>
        <taxon>Bacillati</taxon>
        <taxon>Actinomycetota</taxon>
        <taxon>Actinomycetes</taxon>
        <taxon>Pseudonocardiales</taxon>
        <taxon>Pseudonocardiaceae</taxon>
        <taxon>Prauserella</taxon>
    </lineage>
</organism>
<keyword evidence="2" id="KW-1185">Reference proteome</keyword>
<dbReference type="RefSeq" id="WP_245900624.1">
    <property type="nucleotide sequence ID" value="NZ_PVNH01000004.1"/>
</dbReference>
<sequence>MYSKYHSSQKLRPKARAMIIAVMMPTPSPPTQWITDPVVRRKPFARAYSLCRRCFSSASSMSPMPGARAVNQ</sequence>
<reference evidence="1 2" key="1">
    <citation type="submission" date="2018-03" db="EMBL/GenBank/DDBJ databases">
        <title>Genomic Encyclopedia of Type Strains, Phase III (KMG-III): the genomes of soil and plant-associated and newly described type strains.</title>
        <authorList>
            <person name="Whitman W."/>
        </authorList>
    </citation>
    <scope>NUCLEOTIDE SEQUENCE [LARGE SCALE GENOMIC DNA]</scope>
    <source>
        <strain evidence="1 2">CGMCC 4.7125</strain>
    </source>
</reference>
<proteinExistence type="predicted"/>
<accession>A0A2T0LXI2</accession>